<organism evidence="1 2">
    <name type="scientific">Entomophthora muscae</name>
    <dbReference type="NCBI Taxonomy" id="34485"/>
    <lineage>
        <taxon>Eukaryota</taxon>
        <taxon>Fungi</taxon>
        <taxon>Fungi incertae sedis</taxon>
        <taxon>Zoopagomycota</taxon>
        <taxon>Entomophthoromycotina</taxon>
        <taxon>Entomophthoromycetes</taxon>
        <taxon>Entomophthorales</taxon>
        <taxon>Entomophthoraceae</taxon>
        <taxon>Entomophthora</taxon>
    </lineage>
</organism>
<dbReference type="EC" id="2.7.4.21" evidence="1"/>
<keyword evidence="1" id="KW-0808">Transferase</keyword>
<comment type="caution">
    <text evidence="1">The sequence shown here is derived from an EMBL/GenBank/DDBJ whole genome shotgun (WGS) entry which is preliminary data.</text>
</comment>
<protein>
    <submittedName>
        <fullName evidence="1">Inositol polyphosphate kinase kcs1</fullName>
        <ecNumber evidence="1">2.7.4.21</ecNumber>
    </submittedName>
</protein>
<reference evidence="1" key="1">
    <citation type="submission" date="2022-04" db="EMBL/GenBank/DDBJ databases">
        <title>Genome of the entomopathogenic fungus Entomophthora muscae.</title>
        <authorList>
            <person name="Elya C."/>
            <person name="Lovett B.R."/>
            <person name="Lee E."/>
            <person name="Macias A.M."/>
            <person name="Hajek A.E."/>
            <person name="De Bivort B.L."/>
            <person name="Kasson M.T."/>
            <person name="De Fine Licht H.H."/>
            <person name="Stajich J.E."/>
        </authorList>
    </citation>
    <scope>NUCLEOTIDE SEQUENCE</scope>
    <source>
        <strain evidence="1">Berkeley</strain>
    </source>
</reference>
<evidence type="ECO:0000313" key="1">
    <source>
        <dbReference type="EMBL" id="KAJ9058229.1"/>
    </source>
</evidence>
<accession>A0ACC2S7E7</accession>
<gene>
    <name evidence="1" type="primary">KCS1_1</name>
    <name evidence="1" type="ORF">DSO57_1014455</name>
</gene>
<evidence type="ECO:0000313" key="2">
    <source>
        <dbReference type="Proteomes" id="UP001165960"/>
    </source>
</evidence>
<proteinExistence type="predicted"/>
<dbReference type="EMBL" id="QTSX02005735">
    <property type="protein sequence ID" value="KAJ9058229.1"/>
    <property type="molecule type" value="Genomic_DNA"/>
</dbReference>
<sequence>MFFGGIVEPMTSNNNELPRESSSNFPLPTSLPVTSEANAIRKEVIHNYFETAEASDGGEEPTLSDSDSDFDDSDANSPPSVPLYPFQNQVGGHASLLRFSERALCKPLMKHEKAMYEHFETETPEILPFISSYLGVINVTFAKQDDEVTPVVLFEKNQHILPDDILKRFLSSSVPSEEAHTESPGVTKVNKKLQEQIFHEACSPRSGRRRIRNHSSKRAERRRPKQSLRRHSFSESNSELAKPPSKPSLLQVKKSDVRLISSFESDHPPYDTSDEELVNNRLDKIKISAQVTPGAPTATSKGVSVEEDSLLFHMEDIEEALPGNSLLPSLTPCAPTPPLNPWSMEVYRSTMDKMATSSTSNASHQFLLINDLTYKMQKPCVLDLKMGTRQYGIYASKEKRESQMRKCEKSTSKSLGVRVCGMQIYKSIEERYVYRDKYYGRKLSANAFRESLIDYLHDGDKLLVHLLPSLIGKLRKLFDIIRSLRGYRFYASSLLLLYDGEPTSPLHGHIDIKIIDFANCVHAAMFDPESGLVGTIYPFPNFPPSSLGPDHGYLRGIATLLQELAELWYLHASPEDQELYHNEVLVEKDFPDAY</sequence>
<dbReference type="Proteomes" id="UP001165960">
    <property type="component" value="Unassembled WGS sequence"/>
</dbReference>
<keyword evidence="1" id="KW-0418">Kinase</keyword>
<keyword evidence="2" id="KW-1185">Reference proteome</keyword>
<name>A0ACC2S7E7_9FUNG</name>